<sequence length="39" mass="4610">MKSMTEENKHEKNIQIWHPNDYNNLFAVGMFEGPKFING</sequence>
<organism evidence="1 2">
    <name type="scientific">Pedobacter metabolipauper</name>
    <dbReference type="NCBI Taxonomy" id="425513"/>
    <lineage>
        <taxon>Bacteria</taxon>
        <taxon>Pseudomonadati</taxon>
        <taxon>Bacteroidota</taxon>
        <taxon>Sphingobacteriia</taxon>
        <taxon>Sphingobacteriales</taxon>
        <taxon>Sphingobacteriaceae</taxon>
        <taxon>Pedobacter</taxon>
    </lineage>
</organism>
<dbReference type="Proteomes" id="UP000295620">
    <property type="component" value="Unassembled WGS sequence"/>
</dbReference>
<accession>A0A4R6SUL6</accession>
<comment type="caution">
    <text evidence="1">The sequence shown here is derived from an EMBL/GenBank/DDBJ whole genome shotgun (WGS) entry which is preliminary data.</text>
</comment>
<protein>
    <submittedName>
        <fullName evidence="1">Uncharacterized protein</fullName>
    </submittedName>
</protein>
<evidence type="ECO:0000313" key="2">
    <source>
        <dbReference type="Proteomes" id="UP000295620"/>
    </source>
</evidence>
<gene>
    <name evidence="1" type="ORF">ATK78_3213</name>
</gene>
<name>A0A4R6SUL6_9SPHI</name>
<proteinExistence type="predicted"/>
<evidence type="ECO:0000313" key="1">
    <source>
        <dbReference type="EMBL" id="TDQ08696.1"/>
    </source>
</evidence>
<dbReference type="EMBL" id="SNYC01000005">
    <property type="protein sequence ID" value="TDQ08696.1"/>
    <property type="molecule type" value="Genomic_DNA"/>
</dbReference>
<keyword evidence="2" id="KW-1185">Reference proteome</keyword>
<dbReference type="AlphaFoldDB" id="A0A4R6SUL6"/>
<reference evidence="1 2" key="1">
    <citation type="submission" date="2019-03" db="EMBL/GenBank/DDBJ databases">
        <title>Genomic Encyclopedia of Archaeal and Bacterial Type Strains, Phase II (KMG-II): from individual species to whole genera.</title>
        <authorList>
            <person name="Goeker M."/>
        </authorList>
    </citation>
    <scope>NUCLEOTIDE SEQUENCE [LARGE SCALE GENOMIC DNA]</scope>
    <source>
        <strain evidence="1 2">DSM 19035</strain>
    </source>
</reference>